<gene>
    <name evidence="2" type="ORF">LY79DRAFT_354678</name>
</gene>
<keyword evidence="3" id="KW-1185">Reference proteome</keyword>
<evidence type="ECO:0000313" key="3">
    <source>
        <dbReference type="Proteomes" id="UP001230504"/>
    </source>
</evidence>
<dbReference type="EMBL" id="JAHLJV010000007">
    <property type="protein sequence ID" value="KAK1597724.1"/>
    <property type="molecule type" value="Genomic_DNA"/>
</dbReference>
<sequence length="162" mass="17245">MQNRYRPGRAAVPTHHVTRKLSCCHREGESRPRSGLADEPPGGRPHSSFRINAKSFEQPAASRFGSAEGLSRPGCVGGGQENGRGGGGDDGVFKASPTDDLVDLSMSLVLRGLGYGGVECGMVRETWEARTAAAAKAPIFPVAEVPHDTKRRRPDAVSRRAP</sequence>
<evidence type="ECO:0000313" key="2">
    <source>
        <dbReference type="EMBL" id="KAK1597724.1"/>
    </source>
</evidence>
<reference evidence="2" key="1">
    <citation type="submission" date="2021-06" db="EMBL/GenBank/DDBJ databases">
        <title>Comparative genomics, transcriptomics and evolutionary studies reveal genomic signatures of adaptation to plant cell wall in hemibiotrophic fungi.</title>
        <authorList>
            <consortium name="DOE Joint Genome Institute"/>
            <person name="Baroncelli R."/>
            <person name="Diaz J.F."/>
            <person name="Benocci T."/>
            <person name="Peng M."/>
            <person name="Battaglia E."/>
            <person name="Haridas S."/>
            <person name="Andreopoulos W."/>
            <person name="Labutti K."/>
            <person name="Pangilinan J."/>
            <person name="Floch G.L."/>
            <person name="Makela M.R."/>
            <person name="Henrissat B."/>
            <person name="Grigoriev I.V."/>
            <person name="Crouch J.A."/>
            <person name="De Vries R.P."/>
            <person name="Sukno S.A."/>
            <person name="Thon M.R."/>
        </authorList>
    </citation>
    <scope>NUCLEOTIDE SEQUENCE</scope>
    <source>
        <strain evidence="2">CBS 125086</strain>
    </source>
</reference>
<evidence type="ECO:0000256" key="1">
    <source>
        <dbReference type="SAM" id="MobiDB-lite"/>
    </source>
</evidence>
<dbReference type="AlphaFoldDB" id="A0AAD8V991"/>
<dbReference type="GeneID" id="85436914"/>
<organism evidence="2 3">
    <name type="scientific">Colletotrichum navitas</name>
    <dbReference type="NCBI Taxonomy" id="681940"/>
    <lineage>
        <taxon>Eukaryota</taxon>
        <taxon>Fungi</taxon>
        <taxon>Dikarya</taxon>
        <taxon>Ascomycota</taxon>
        <taxon>Pezizomycotina</taxon>
        <taxon>Sordariomycetes</taxon>
        <taxon>Hypocreomycetidae</taxon>
        <taxon>Glomerellales</taxon>
        <taxon>Glomerellaceae</taxon>
        <taxon>Colletotrichum</taxon>
        <taxon>Colletotrichum graminicola species complex</taxon>
    </lineage>
</organism>
<proteinExistence type="predicted"/>
<feature type="region of interest" description="Disordered" evidence="1">
    <location>
        <begin position="143"/>
        <end position="162"/>
    </location>
</feature>
<feature type="region of interest" description="Disordered" evidence="1">
    <location>
        <begin position="1"/>
        <end position="96"/>
    </location>
</feature>
<comment type="caution">
    <text evidence="2">The sequence shown here is derived from an EMBL/GenBank/DDBJ whole genome shotgun (WGS) entry which is preliminary data.</text>
</comment>
<name>A0AAD8V991_9PEZI</name>
<accession>A0AAD8V991</accession>
<feature type="compositionally biased region" description="Gly residues" evidence="1">
    <location>
        <begin position="75"/>
        <end position="90"/>
    </location>
</feature>
<dbReference type="Proteomes" id="UP001230504">
    <property type="component" value="Unassembled WGS sequence"/>
</dbReference>
<dbReference type="RefSeq" id="XP_060418496.1">
    <property type="nucleotide sequence ID" value="XM_060552674.1"/>
</dbReference>
<protein>
    <submittedName>
        <fullName evidence="2">Uncharacterized protein</fullName>
    </submittedName>
</protein>